<name>A0ABU6ZZH9_9FABA</name>
<evidence type="ECO:0000313" key="1">
    <source>
        <dbReference type="EMBL" id="MED6227260.1"/>
    </source>
</evidence>
<dbReference type="Proteomes" id="UP001341840">
    <property type="component" value="Unassembled WGS sequence"/>
</dbReference>
<accession>A0ABU6ZZH9</accession>
<gene>
    <name evidence="1" type="ORF">PIB30_111810</name>
</gene>
<protein>
    <submittedName>
        <fullName evidence="1">Uncharacterized protein</fullName>
    </submittedName>
</protein>
<reference evidence="1 2" key="1">
    <citation type="journal article" date="2023" name="Plants (Basel)">
        <title>Bridging the Gap: Combining Genomics and Transcriptomics Approaches to Understand Stylosanthes scabra, an Orphan Legume from the Brazilian Caatinga.</title>
        <authorList>
            <person name="Ferreira-Neto J.R.C."/>
            <person name="da Silva M.D."/>
            <person name="Binneck E."/>
            <person name="de Melo N.F."/>
            <person name="da Silva R.H."/>
            <person name="de Melo A.L.T.M."/>
            <person name="Pandolfi V."/>
            <person name="Bustamante F.O."/>
            <person name="Brasileiro-Vidal A.C."/>
            <person name="Benko-Iseppon A.M."/>
        </authorList>
    </citation>
    <scope>NUCLEOTIDE SEQUENCE [LARGE SCALE GENOMIC DNA]</scope>
    <source>
        <tissue evidence="1">Leaves</tissue>
    </source>
</reference>
<evidence type="ECO:0000313" key="2">
    <source>
        <dbReference type="Proteomes" id="UP001341840"/>
    </source>
</evidence>
<feature type="non-terminal residue" evidence="1">
    <location>
        <position position="1"/>
    </location>
</feature>
<proteinExistence type="predicted"/>
<keyword evidence="2" id="KW-1185">Reference proteome</keyword>
<comment type="caution">
    <text evidence="1">The sequence shown here is derived from an EMBL/GenBank/DDBJ whole genome shotgun (WGS) entry which is preliminary data.</text>
</comment>
<sequence length="120" mass="12731">LQEMRLLPRDLPAEIGAKVTGGFWGAITGGLEANFMTGKLTGGLCNPTLNPPITKKSKRSVLFTVSAISVAHCSRKPSSSPHCSLKLSSTLTRSWEGEGATSDSGASHQARRRAVAVLRR</sequence>
<organism evidence="1 2">
    <name type="scientific">Stylosanthes scabra</name>
    <dbReference type="NCBI Taxonomy" id="79078"/>
    <lineage>
        <taxon>Eukaryota</taxon>
        <taxon>Viridiplantae</taxon>
        <taxon>Streptophyta</taxon>
        <taxon>Embryophyta</taxon>
        <taxon>Tracheophyta</taxon>
        <taxon>Spermatophyta</taxon>
        <taxon>Magnoliopsida</taxon>
        <taxon>eudicotyledons</taxon>
        <taxon>Gunneridae</taxon>
        <taxon>Pentapetalae</taxon>
        <taxon>rosids</taxon>
        <taxon>fabids</taxon>
        <taxon>Fabales</taxon>
        <taxon>Fabaceae</taxon>
        <taxon>Papilionoideae</taxon>
        <taxon>50 kb inversion clade</taxon>
        <taxon>dalbergioids sensu lato</taxon>
        <taxon>Dalbergieae</taxon>
        <taxon>Pterocarpus clade</taxon>
        <taxon>Stylosanthes</taxon>
    </lineage>
</organism>
<dbReference type="EMBL" id="JASCZI010279276">
    <property type="protein sequence ID" value="MED6227260.1"/>
    <property type="molecule type" value="Genomic_DNA"/>
</dbReference>